<organism evidence="1 2">
    <name type="scientific">Triticum turgidum subsp. durum</name>
    <name type="common">Durum wheat</name>
    <name type="synonym">Triticum durum</name>
    <dbReference type="NCBI Taxonomy" id="4567"/>
    <lineage>
        <taxon>Eukaryota</taxon>
        <taxon>Viridiplantae</taxon>
        <taxon>Streptophyta</taxon>
        <taxon>Embryophyta</taxon>
        <taxon>Tracheophyta</taxon>
        <taxon>Spermatophyta</taxon>
        <taxon>Magnoliopsida</taxon>
        <taxon>Liliopsida</taxon>
        <taxon>Poales</taxon>
        <taxon>Poaceae</taxon>
        <taxon>BOP clade</taxon>
        <taxon>Pooideae</taxon>
        <taxon>Triticodae</taxon>
        <taxon>Triticeae</taxon>
        <taxon>Triticinae</taxon>
        <taxon>Triticum</taxon>
    </lineage>
</organism>
<gene>
    <name evidence="1" type="ORF">TRITD_5Av1G061660</name>
</gene>
<dbReference type="Gramene" id="TRITD5Av1G061660.1">
    <property type="protein sequence ID" value="TRITD5Av1G061660.1"/>
    <property type="gene ID" value="TRITD5Av1G061660"/>
</dbReference>
<keyword evidence="2" id="KW-1185">Reference proteome</keyword>
<protein>
    <submittedName>
        <fullName evidence="1">Uncharacterized protein</fullName>
    </submittedName>
</protein>
<name>A0A9R0TIL9_TRITD</name>
<dbReference type="EMBL" id="LT934119">
    <property type="protein sequence ID" value="VAI14585.1"/>
    <property type="molecule type" value="Genomic_DNA"/>
</dbReference>
<accession>A0A9R0TIL9</accession>
<evidence type="ECO:0000313" key="2">
    <source>
        <dbReference type="Proteomes" id="UP000324705"/>
    </source>
</evidence>
<reference evidence="1 2" key="1">
    <citation type="submission" date="2017-09" db="EMBL/GenBank/DDBJ databases">
        <authorList>
            <consortium name="International Durum Wheat Genome Sequencing Consortium (IDWGSC)"/>
            <person name="Milanesi L."/>
        </authorList>
    </citation>
    <scope>NUCLEOTIDE SEQUENCE [LARGE SCALE GENOMIC DNA]</scope>
    <source>
        <strain evidence="2">cv. Svevo</strain>
    </source>
</reference>
<proteinExistence type="predicted"/>
<sequence length="82" mass="8889">MSMRFSVVCFIVSTTGSSSGSNAGVALIICLRHGYRVLIVDPLLVVHPGPVRARHQPSHVGSQEPDATIDAYYYVETADDQE</sequence>
<dbReference type="AlphaFoldDB" id="A0A9R0TIL9"/>
<evidence type="ECO:0000313" key="1">
    <source>
        <dbReference type="EMBL" id="VAI14585.1"/>
    </source>
</evidence>
<dbReference type="Proteomes" id="UP000324705">
    <property type="component" value="Chromosome 5A"/>
</dbReference>